<dbReference type="InterPro" id="IPR053145">
    <property type="entry name" value="AB_hydrolase_Est10"/>
</dbReference>
<dbReference type="InterPro" id="IPR022742">
    <property type="entry name" value="Hydrolase_4"/>
</dbReference>
<gene>
    <name evidence="3" type="ORF">ACFPIB_09180</name>
</gene>
<keyword evidence="4" id="KW-1185">Reference proteome</keyword>
<dbReference type="PANTHER" id="PTHR43265">
    <property type="entry name" value="ESTERASE ESTD"/>
    <property type="match status" value="1"/>
</dbReference>
<sequence length="316" mass="34063">MKKLILSVMLSGAIFTNVLAQAAKFKESDISLKTSDGVLHGSLMEDVAAQKKGATVALIISGSGPTDRNGNNAQMVNNSLKMLAEGLAANGIATVRYDKRGIAASQAAGKAETDLRFENYINDAAEWIRLLQKDKRFNKVVVIGHSEGSLIGLEAALATNPAAFVSIAGAANSADSILLMQVEKQPDMVKTEVQKIVTELQQGKQVKNYSPYLEALFRPSVQPYLISWMKYKPAKDLKKLKAKTLIIQGKSDLQVPVSEAQLLAKAKPDAKLLVIDNMNHVLKNAPADPVQNIATYANPDLPLAKELVPAITSFVK</sequence>
<dbReference type="Proteomes" id="UP001596161">
    <property type="component" value="Unassembled WGS sequence"/>
</dbReference>
<protein>
    <submittedName>
        <fullName evidence="3">Alpha/beta hydrolase</fullName>
    </submittedName>
</protein>
<keyword evidence="3" id="KW-0378">Hydrolase</keyword>
<reference evidence="4" key="1">
    <citation type="journal article" date="2019" name="Int. J. Syst. Evol. Microbiol.">
        <title>The Global Catalogue of Microorganisms (GCM) 10K type strain sequencing project: providing services to taxonomists for standard genome sequencing and annotation.</title>
        <authorList>
            <consortium name="The Broad Institute Genomics Platform"/>
            <consortium name="The Broad Institute Genome Sequencing Center for Infectious Disease"/>
            <person name="Wu L."/>
            <person name="Ma J."/>
        </authorList>
    </citation>
    <scope>NUCLEOTIDE SEQUENCE [LARGE SCALE GENOMIC DNA]</scope>
    <source>
        <strain evidence="4">KACC 12602</strain>
    </source>
</reference>
<evidence type="ECO:0000313" key="3">
    <source>
        <dbReference type="EMBL" id="MFC5270780.1"/>
    </source>
</evidence>
<dbReference type="RefSeq" id="WP_378017145.1">
    <property type="nucleotide sequence ID" value="NZ_JBHSKT010000004.1"/>
</dbReference>
<dbReference type="Gene3D" id="3.40.50.1820">
    <property type="entry name" value="alpha/beta hydrolase"/>
    <property type="match status" value="1"/>
</dbReference>
<feature type="chain" id="PRO_5047539939" evidence="1">
    <location>
        <begin position="23"/>
        <end position="316"/>
    </location>
</feature>
<evidence type="ECO:0000256" key="1">
    <source>
        <dbReference type="SAM" id="SignalP"/>
    </source>
</evidence>
<dbReference type="EMBL" id="JBHSKT010000004">
    <property type="protein sequence ID" value="MFC5270780.1"/>
    <property type="molecule type" value="Genomic_DNA"/>
</dbReference>
<evidence type="ECO:0000313" key="4">
    <source>
        <dbReference type="Proteomes" id="UP001596161"/>
    </source>
</evidence>
<dbReference type="InterPro" id="IPR029058">
    <property type="entry name" value="AB_hydrolase_fold"/>
</dbReference>
<dbReference type="PANTHER" id="PTHR43265:SF1">
    <property type="entry name" value="ESTERASE ESTD"/>
    <property type="match status" value="1"/>
</dbReference>
<name>A0ABW0ECI8_9BACT</name>
<dbReference type="GO" id="GO:0016787">
    <property type="term" value="F:hydrolase activity"/>
    <property type="evidence" value="ECO:0007669"/>
    <property type="project" value="UniProtKB-KW"/>
</dbReference>
<dbReference type="SUPFAM" id="SSF53474">
    <property type="entry name" value="alpha/beta-Hydrolases"/>
    <property type="match status" value="1"/>
</dbReference>
<evidence type="ECO:0000259" key="2">
    <source>
        <dbReference type="Pfam" id="PF12146"/>
    </source>
</evidence>
<proteinExistence type="predicted"/>
<feature type="domain" description="Serine aminopeptidase S33" evidence="2">
    <location>
        <begin position="82"/>
        <end position="282"/>
    </location>
</feature>
<feature type="signal peptide" evidence="1">
    <location>
        <begin position="1"/>
        <end position="22"/>
    </location>
</feature>
<dbReference type="Pfam" id="PF12146">
    <property type="entry name" value="Hydrolase_4"/>
    <property type="match status" value="1"/>
</dbReference>
<organism evidence="3 4">
    <name type="scientific">Adhaeribacter terreus</name>
    <dbReference type="NCBI Taxonomy" id="529703"/>
    <lineage>
        <taxon>Bacteria</taxon>
        <taxon>Pseudomonadati</taxon>
        <taxon>Bacteroidota</taxon>
        <taxon>Cytophagia</taxon>
        <taxon>Cytophagales</taxon>
        <taxon>Hymenobacteraceae</taxon>
        <taxon>Adhaeribacter</taxon>
    </lineage>
</organism>
<accession>A0ABW0ECI8</accession>
<keyword evidence="1" id="KW-0732">Signal</keyword>
<comment type="caution">
    <text evidence="3">The sequence shown here is derived from an EMBL/GenBank/DDBJ whole genome shotgun (WGS) entry which is preliminary data.</text>
</comment>